<organism evidence="1 2">
    <name type="scientific">Allomyces macrogynus (strain ATCC 38327)</name>
    <name type="common">Allomyces javanicus var. macrogynus</name>
    <dbReference type="NCBI Taxonomy" id="578462"/>
    <lineage>
        <taxon>Eukaryota</taxon>
        <taxon>Fungi</taxon>
        <taxon>Fungi incertae sedis</taxon>
        <taxon>Blastocladiomycota</taxon>
        <taxon>Blastocladiomycetes</taxon>
        <taxon>Blastocladiales</taxon>
        <taxon>Blastocladiaceae</taxon>
        <taxon>Allomyces</taxon>
    </lineage>
</organism>
<keyword evidence="2" id="KW-1185">Reference proteome</keyword>
<dbReference type="VEuPathDB" id="FungiDB:AMAG_00118"/>
<reference evidence="2" key="2">
    <citation type="submission" date="2009-11" db="EMBL/GenBank/DDBJ databases">
        <title>The Genome Sequence of Allomyces macrogynus strain ATCC 38327.</title>
        <authorList>
            <consortium name="The Broad Institute Genome Sequencing Platform"/>
            <person name="Russ C."/>
            <person name="Cuomo C."/>
            <person name="Shea T."/>
            <person name="Young S.K."/>
            <person name="Zeng Q."/>
            <person name="Koehrsen M."/>
            <person name="Haas B."/>
            <person name="Borodovsky M."/>
            <person name="Guigo R."/>
            <person name="Alvarado L."/>
            <person name="Berlin A."/>
            <person name="Borenstein D."/>
            <person name="Chen Z."/>
            <person name="Engels R."/>
            <person name="Freedman E."/>
            <person name="Gellesch M."/>
            <person name="Goldberg J."/>
            <person name="Griggs A."/>
            <person name="Gujja S."/>
            <person name="Heiman D."/>
            <person name="Hepburn T."/>
            <person name="Howarth C."/>
            <person name="Jen D."/>
            <person name="Larson L."/>
            <person name="Lewis B."/>
            <person name="Mehta T."/>
            <person name="Park D."/>
            <person name="Pearson M."/>
            <person name="Roberts A."/>
            <person name="Saif S."/>
            <person name="Shenoy N."/>
            <person name="Sisk P."/>
            <person name="Stolte C."/>
            <person name="Sykes S."/>
            <person name="Walk T."/>
            <person name="White J."/>
            <person name="Yandava C."/>
            <person name="Burger G."/>
            <person name="Gray M.W."/>
            <person name="Holland P.W.H."/>
            <person name="King N."/>
            <person name="Lang F.B.F."/>
            <person name="Roger A.J."/>
            <person name="Ruiz-Trillo I."/>
            <person name="Lander E."/>
            <person name="Nusbaum C."/>
        </authorList>
    </citation>
    <scope>NUCLEOTIDE SEQUENCE [LARGE SCALE GENOMIC DNA]</scope>
    <source>
        <strain evidence="2">ATCC 38327</strain>
    </source>
</reference>
<gene>
    <name evidence="1" type="ORF">AMAG_00118</name>
</gene>
<accession>A0A0L0RV00</accession>
<evidence type="ECO:0000313" key="1">
    <source>
        <dbReference type="EMBL" id="KNE54113.1"/>
    </source>
</evidence>
<reference evidence="1 2" key="1">
    <citation type="submission" date="2009-11" db="EMBL/GenBank/DDBJ databases">
        <title>Annotation of Allomyces macrogynus ATCC 38327.</title>
        <authorList>
            <consortium name="The Broad Institute Genome Sequencing Platform"/>
            <person name="Russ C."/>
            <person name="Cuomo C."/>
            <person name="Burger G."/>
            <person name="Gray M.W."/>
            <person name="Holland P.W.H."/>
            <person name="King N."/>
            <person name="Lang F.B.F."/>
            <person name="Roger A.J."/>
            <person name="Ruiz-Trillo I."/>
            <person name="Young S.K."/>
            <person name="Zeng Q."/>
            <person name="Gargeya S."/>
            <person name="Fitzgerald M."/>
            <person name="Haas B."/>
            <person name="Abouelleil A."/>
            <person name="Alvarado L."/>
            <person name="Arachchi H.M."/>
            <person name="Berlin A."/>
            <person name="Chapman S.B."/>
            <person name="Gearin G."/>
            <person name="Goldberg J."/>
            <person name="Griggs A."/>
            <person name="Gujja S."/>
            <person name="Hansen M."/>
            <person name="Heiman D."/>
            <person name="Howarth C."/>
            <person name="Larimer J."/>
            <person name="Lui A."/>
            <person name="MacDonald P.J.P."/>
            <person name="McCowen C."/>
            <person name="Montmayeur A."/>
            <person name="Murphy C."/>
            <person name="Neiman D."/>
            <person name="Pearson M."/>
            <person name="Priest M."/>
            <person name="Roberts A."/>
            <person name="Saif S."/>
            <person name="Shea T."/>
            <person name="Sisk P."/>
            <person name="Stolte C."/>
            <person name="Sykes S."/>
            <person name="Wortman J."/>
            <person name="Nusbaum C."/>
            <person name="Birren B."/>
        </authorList>
    </citation>
    <scope>NUCLEOTIDE SEQUENCE [LARGE SCALE GENOMIC DNA]</scope>
    <source>
        <strain evidence="1 2">ATCC 38327</strain>
    </source>
</reference>
<dbReference type="Proteomes" id="UP000054350">
    <property type="component" value="Unassembled WGS sequence"/>
</dbReference>
<sequence>MYRLKSGIEFLCVGLSRQPETTMDPESSAQVWVLLMKQPDQVAFMLAGPVISLHQFVDGALTNSPRFLTAR</sequence>
<protein>
    <submittedName>
        <fullName evidence="1">Uncharacterized protein</fullName>
    </submittedName>
</protein>
<proteinExistence type="predicted"/>
<dbReference type="EMBL" id="GG745328">
    <property type="protein sequence ID" value="KNE54113.1"/>
    <property type="molecule type" value="Genomic_DNA"/>
</dbReference>
<evidence type="ECO:0000313" key="2">
    <source>
        <dbReference type="Proteomes" id="UP000054350"/>
    </source>
</evidence>
<dbReference type="AlphaFoldDB" id="A0A0L0RV00"/>
<name>A0A0L0RV00_ALLM3</name>